<dbReference type="Proteomes" id="UP000007151">
    <property type="component" value="Unassembled WGS sequence"/>
</dbReference>
<dbReference type="EMBL" id="AGBW02008505">
    <property type="protein sequence ID" value="OWR53138.1"/>
    <property type="molecule type" value="Genomic_DNA"/>
</dbReference>
<name>A0A212FHC0_DANPL</name>
<protein>
    <submittedName>
        <fullName evidence="1">Uncharacterized protein</fullName>
    </submittedName>
</protein>
<evidence type="ECO:0000313" key="2">
    <source>
        <dbReference type="Proteomes" id="UP000007151"/>
    </source>
</evidence>
<sequence length="59" mass="6865">MFTLYSLLTPESPIYYVLKGNEEALKNVLQELGRSRDINDINSSKKEFSIISNKQNWID</sequence>
<gene>
    <name evidence="1" type="ORF">KGM_201699</name>
</gene>
<dbReference type="InParanoid" id="A0A212FHC0"/>
<accession>A0A212FHC0</accession>
<evidence type="ECO:0000313" key="1">
    <source>
        <dbReference type="EMBL" id="OWR53138.1"/>
    </source>
</evidence>
<dbReference type="AlphaFoldDB" id="A0A212FHC0"/>
<organism evidence="1 2">
    <name type="scientific">Danaus plexippus plexippus</name>
    <dbReference type="NCBI Taxonomy" id="278856"/>
    <lineage>
        <taxon>Eukaryota</taxon>
        <taxon>Metazoa</taxon>
        <taxon>Ecdysozoa</taxon>
        <taxon>Arthropoda</taxon>
        <taxon>Hexapoda</taxon>
        <taxon>Insecta</taxon>
        <taxon>Pterygota</taxon>
        <taxon>Neoptera</taxon>
        <taxon>Endopterygota</taxon>
        <taxon>Lepidoptera</taxon>
        <taxon>Glossata</taxon>
        <taxon>Ditrysia</taxon>
        <taxon>Papilionoidea</taxon>
        <taxon>Nymphalidae</taxon>
        <taxon>Danainae</taxon>
        <taxon>Danaini</taxon>
        <taxon>Danaina</taxon>
        <taxon>Danaus</taxon>
        <taxon>Danaus</taxon>
    </lineage>
</organism>
<proteinExistence type="predicted"/>
<reference evidence="1 2" key="1">
    <citation type="journal article" date="2011" name="Cell">
        <title>The monarch butterfly genome yields insights into long-distance migration.</title>
        <authorList>
            <person name="Zhan S."/>
            <person name="Merlin C."/>
            <person name="Boore J.L."/>
            <person name="Reppert S.M."/>
        </authorList>
    </citation>
    <scope>NUCLEOTIDE SEQUENCE [LARGE SCALE GENOMIC DNA]</scope>
    <source>
        <strain evidence="1">F-2</strain>
    </source>
</reference>
<comment type="caution">
    <text evidence="1">The sequence shown here is derived from an EMBL/GenBank/DDBJ whole genome shotgun (WGS) entry which is preliminary data.</text>
</comment>
<keyword evidence="2" id="KW-1185">Reference proteome</keyword>
<dbReference type="KEGG" id="dpl:KGM_201699"/>